<sequence>MAALSRSSIRKPKTDTIIRYTHITYCWPGGEEETHKMSKEEIEWHENEERCRKTQLSIREALGVGVSKQKNVFGSTLKTLHPTSAIHSTTETVTIQEETDLNNDGNDTEGM</sequence>
<gene>
    <name evidence="1" type="ORF">PT974_12178</name>
</gene>
<dbReference type="EMBL" id="JAVFKD010000016">
    <property type="protein sequence ID" value="KAK5988042.1"/>
    <property type="molecule type" value="Genomic_DNA"/>
</dbReference>
<organism evidence="1 2">
    <name type="scientific">Cladobotryum mycophilum</name>
    <dbReference type="NCBI Taxonomy" id="491253"/>
    <lineage>
        <taxon>Eukaryota</taxon>
        <taxon>Fungi</taxon>
        <taxon>Dikarya</taxon>
        <taxon>Ascomycota</taxon>
        <taxon>Pezizomycotina</taxon>
        <taxon>Sordariomycetes</taxon>
        <taxon>Hypocreomycetidae</taxon>
        <taxon>Hypocreales</taxon>
        <taxon>Hypocreaceae</taxon>
        <taxon>Cladobotryum</taxon>
    </lineage>
</organism>
<evidence type="ECO:0000313" key="1">
    <source>
        <dbReference type="EMBL" id="KAK5988042.1"/>
    </source>
</evidence>
<proteinExistence type="predicted"/>
<accession>A0ABR0S794</accession>
<reference evidence="1 2" key="1">
    <citation type="submission" date="2024-01" db="EMBL/GenBank/DDBJ databases">
        <title>Complete genome of Cladobotryum mycophilum ATHUM6906.</title>
        <authorList>
            <person name="Christinaki A.C."/>
            <person name="Myridakis A.I."/>
            <person name="Kouvelis V.N."/>
        </authorList>
    </citation>
    <scope>NUCLEOTIDE SEQUENCE [LARGE SCALE GENOMIC DNA]</scope>
    <source>
        <strain evidence="1 2">ATHUM6906</strain>
    </source>
</reference>
<name>A0ABR0S794_9HYPO</name>
<comment type="caution">
    <text evidence="1">The sequence shown here is derived from an EMBL/GenBank/DDBJ whole genome shotgun (WGS) entry which is preliminary data.</text>
</comment>
<evidence type="ECO:0000313" key="2">
    <source>
        <dbReference type="Proteomes" id="UP001338125"/>
    </source>
</evidence>
<dbReference type="Proteomes" id="UP001338125">
    <property type="component" value="Unassembled WGS sequence"/>
</dbReference>
<protein>
    <submittedName>
        <fullName evidence="1">Uncharacterized protein</fullName>
    </submittedName>
</protein>
<keyword evidence="2" id="KW-1185">Reference proteome</keyword>